<reference evidence="3" key="1">
    <citation type="submission" date="2016-05" db="EMBL/GenBank/DDBJ databases">
        <authorList>
            <person name="Naeem Raeece"/>
        </authorList>
    </citation>
    <scope>NUCLEOTIDE SEQUENCE [LARGE SCALE GENOMIC DNA]</scope>
</reference>
<name>A0A1A8WPB2_PLAOA</name>
<evidence type="ECO:0000256" key="1">
    <source>
        <dbReference type="SAM" id="Phobius"/>
    </source>
</evidence>
<organism evidence="2 3">
    <name type="scientific">Plasmodium ovale curtisi</name>
    <dbReference type="NCBI Taxonomy" id="864141"/>
    <lineage>
        <taxon>Eukaryota</taxon>
        <taxon>Sar</taxon>
        <taxon>Alveolata</taxon>
        <taxon>Apicomplexa</taxon>
        <taxon>Aconoidasida</taxon>
        <taxon>Haemosporida</taxon>
        <taxon>Plasmodiidae</taxon>
        <taxon>Plasmodium</taxon>
        <taxon>Plasmodium (Plasmodium)</taxon>
    </lineage>
</organism>
<evidence type="ECO:0000313" key="3">
    <source>
        <dbReference type="Proteomes" id="UP000078560"/>
    </source>
</evidence>
<dbReference type="InterPro" id="IPR008780">
    <property type="entry name" value="Plasmodium_Vir"/>
</dbReference>
<gene>
    <name evidence="2" type="ORF">POVCU2_0083070</name>
</gene>
<protein>
    <submittedName>
        <fullName evidence="2">PIR Superfamily Protein</fullName>
    </submittedName>
</protein>
<accession>A0A1A8WPB2</accession>
<dbReference type="AlphaFoldDB" id="A0A1A8WPB2"/>
<feature type="transmembrane region" description="Helical" evidence="1">
    <location>
        <begin position="258"/>
        <end position="280"/>
    </location>
</feature>
<keyword evidence="1" id="KW-0472">Membrane</keyword>
<keyword evidence="1" id="KW-1133">Transmembrane helix</keyword>
<sequence length="334" mass="39227">MLSEKGENYYEIAKGLASYETTYNNTMNKPEENYDSLCTQIILNNLDDATDFMKPCLEILKNLSYIKRNNYEPDINIQCKYMNFRINNQLKEIIGRQYAAPDFYEKFKTHYSNDMKNWNICKGEIQEINREILKNIEVLYKLYSNFNNFTSSNLSTPDKRCDYGDECVNLYEINVKSCTAHEQNKFCKELIRFKELYNKHTKFKYVCENVKKCLPNPGAESQSQLLQNIGKCDGSSVENDISEDEDLNEDNFVGMSSLQFSVALAIILLLIMCFLFFFFFKFTPFRSLLHTRLGIIKNMLEMKNEKNNQLLSCEYEHDFTNVNNSNYGIIYHST</sequence>
<dbReference type="Proteomes" id="UP000078560">
    <property type="component" value="Unassembled WGS sequence"/>
</dbReference>
<dbReference type="EMBL" id="FLQU01001598">
    <property type="protein sequence ID" value="SBS93696.1"/>
    <property type="molecule type" value="Genomic_DNA"/>
</dbReference>
<evidence type="ECO:0000313" key="2">
    <source>
        <dbReference type="EMBL" id="SBS93696.1"/>
    </source>
</evidence>
<keyword evidence="1" id="KW-0812">Transmembrane</keyword>
<proteinExistence type="predicted"/>
<dbReference type="Pfam" id="PF05795">
    <property type="entry name" value="Plasmodium_Vir"/>
    <property type="match status" value="2"/>
</dbReference>